<keyword evidence="12" id="KW-0378">Hydrolase</keyword>
<dbReference type="Pfam" id="PF00383">
    <property type="entry name" value="dCMP_cyt_deam_1"/>
    <property type="match status" value="1"/>
</dbReference>
<comment type="pathway">
    <text evidence="2 12">Cofactor biosynthesis; riboflavin biosynthesis; 5-amino-6-(D-ribitylamino)uracil from GTP: step 2/4.</text>
</comment>
<evidence type="ECO:0000256" key="1">
    <source>
        <dbReference type="ARBA" id="ARBA00002151"/>
    </source>
</evidence>
<dbReference type="PROSITE" id="PS00903">
    <property type="entry name" value="CYT_DCMP_DEAMINASES_1"/>
    <property type="match status" value="1"/>
</dbReference>
<feature type="binding site" evidence="14">
    <location>
        <position position="217"/>
    </location>
    <ligand>
        <name>substrate</name>
    </ligand>
</feature>
<dbReference type="CDD" id="cd01284">
    <property type="entry name" value="Riboflavin_deaminase-reductase"/>
    <property type="match status" value="1"/>
</dbReference>
<feature type="binding site" evidence="14">
    <location>
        <position position="213"/>
    </location>
    <ligand>
        <name>NADP(+)</name>
        <dbReference type="ChEBI" id="CHEBI:58349"/>
    </ligand>
</feature>
<evidence type="ECO:0000256" key="4">
    <source>
        <dbReference type="ARBA" id="ARBA00005259"/>
    </source>
</evidence>
<sequence>MKKIRNDELETAVIDWPVYMRRAIDLAGNSINTSPNPRVGCVLVSNQEIVGEGWHVAVGEAHAEVMALRQAGDRAKSSTAFVSLEPCSHTGRTGPCSDALIAAGVSEVVIACIDPNPEVAGKGVEKLIAAGIAVTQLTEFDALARAVTPGYFKRREQGTPYVRCKLAMSLDGRTALANGESKWISGSASRSDVQRLRAASSAVITGIETVLADDPSLNVRIDELNLHQDDLARNEQALAKQPLRVILDSQLRTPNAAKILSLPGEVKIFSLGPHDSVKNPPSNVEYLQTQESGKRVSLHSVLESLASDFSCTEVLVEAGATLSAAFIQAGLVDELIVYIAPKLLGSDARSLLNIAGIESMSDSLDFEITDLRQMDRDIRVVLKPV</sequence>
<dbReference type="GO" id="GO:0008703">
    <property type="term" value="F:5-amino-6-(5-phosphoribosylamino)uracil reductase activity"/>
    <property type="evidence" value="ECO:0007669"/>
    <property type="project" value="UniProtKB-EC"/>
</dbReference>
<dbReference type="InterPro" id="IPR016192">
    <property type="entry name" value="APOBEC/CMP_deaminase_Zn-bd"/>
</dbReference>
<dbReference type="EC" id="1.1.1.193" evidence="12"/>
<protein>
    <recommendedName>
        <fullName evidence="12">Riboflavin biosynthesis protein RibD</fullName>
    </recommendedName>
    <domain>
        <recommendedName>
            <fullName evidence="12">Diaminohydroxyphosphoribosylaminopyrimidine deaminase</fullName>
            <shortName evidence="12">DRAP deaminase</shortName>
            <ecNumber evidence="12">3.5.4.26</ecNumber>
        </recommendedName>
        <alternativeName>
            <fullName evidence="12">Riboflavin-specific deaminase</fullName>
        </alternativeName>
    </domain>
    <domain>
        <recommendedName>
            <fullName evidence="12">5-amino-6-(5-phosphoribosylamino)uracil reductase</fullName>
            <ecNumber evidence="12">1.1.1.193</ecNumber>
        </recommendedName>
        <alternativeName>
            <fullName evidence="12">HTP reductase</fullName>
        </alternativeName>
    </domain>
</protein>
<comment type="catalytic activity">
    <reaction evidence="12">
        <text>5-amino-6-(5-phospho-D-ribitylamino)uracil + NADP(+) = 5-amino-6-(5-phospho-D-ribosylamino)uracil + NADPH + H(+)</text>
        <dbReference type="Rhea" id="RHEA:17845"/>
        <dbReference type="ChEBI" id="CHEBI:15378"/>
        <dbReference type="ChEBI" id="CHEBI:57783"/>
        <dbReference type="ChEBI" id="CHEBI:58349"/>
        <dbReference type="ChEBI" id="CHEBI:58421"/>
        <dbReference type="ChEBI" id="CHEBI:58453"/>
        <dbReference type="EC" id="1.1.1.193"/>
    </reaction>
</comment>
<feature type="binding site" evidence="14">
    <location>
        <position position="317"/>
    </location>
    <ligand>
        <name>substrate</name>
    </ligand>
</feature>
<keyword evidence="9 12" id="KW-0521">NADP</keyword>
<feature type="active site" description="Proton donor" evidence="13">
    <location>
        <position position="64"/>
    </location>
</feature>
<dbReference type="Proteomes" id="UP000218767">
    <property type="component" value="Unassembled WGS sequence"/>
</dbReference>
<evidence type="ECO:0000256" key="2">
    <source>
        <dbReference type="ARBA" id="ARBA00004882"/>
    </source>
</evidence>
<feature type="domain" description="CMP/dCMP-type deaminase" evidence="16">
    <location>
        <begin position="14"/>
        <end position="135"/>
    </location>
</feature>
<feature type="binding site" evidence="14">
    <location>
        <begin position="319"/>
        <end position="325"/>
    </location>
    <ligand>
        <name>NADP(+)</name>
        <dbReference type="ChEBI" id="CHEBI:58349"/>
    </ligand>
</feature>
<dbReference type="PANTHER" id="PTHR38011">
    <property type="entry name" value="DIHYDROFOLATE REDUCTASE FAMILY PROTEIN (AFU_ORTHOLOGUE AFUA_8G06820)"/>
    <property type="match status" value="1"/>
</dbReference>
<keyword evidence="8 12" id="KW-0862">Zinc</keyword>
<dbReference type="InterPro" id="IPR004794">
    <property type="entry name" value="Eubact_RibD"/>
</dbReference>
<dbReference type="SUPFAM" id="SSF53597">
    <property type="entry name" value="Dihydrofolate reductase-like"/>
    <property type="match status" value="1"/>
</dbReference>
<dbReference type="NCBIfam" id="TIGR00326">
    <property type="entry name" value="eubact_ribD"/>
    <property type="match status" value="1"/>
</dbReference>
<dbReference type="GO" id="GO:0008270">
    <property type="term" value="F:zinc ion binding"/>
    <property type="evidence" value="ECO:0007669"/>
    <property type="project" value="InterPro"/>
</dbReference>
<feature type="binding site" evidence="14">
    <location>
        <position position="209"/>
    </location>
    <ligand>
        <name>NADP(+)</name>
        <dbReference type="ChEBI" id="CHEBI:58349"/>
    </ligand>
</feature>
<evidence type="ECO:0000256" key="6">
    <source>
        <dbReference type="ARBA" id="ARBA00022619"/>
    </source>
</evidence>
<comment type="function">
    <text evidence="1 12">Converts 2,5-diamino-6-(ribosylamino)-4(3h)-pyrimidinone 5'-phosphate into 5-amino-6-(ribosylamino)-2,4(1h,3h)-pyrimidinedione 5'-phosphate.</text>
</comment>
<dbReference type="InterPro" id="IPR011549">
    <property type="entry name" value="RibD_C"/>
</dbReference>
<evidence type="ECO:0000256" key="11">
    <source>
        <dbReference type="ARBA" id="ARBA00023268"/>
    </source>
</evidence>
<comment type="catalytic activity">
    <reaction evidence="12">
        <text>2,5-diamino-6-hydroxy-4-(5-phosphoribosylamino)-pyrimidine + H2O + H(+) = 5-amino-6-(5-phospho-D-ribosylamino)uracil + NH4(+)</text>
        <dbReference type="Rhea" id="RHEA:21868"/>
        <dbReference type="ChEBI" id="CHEBI:15377"/>
        <dbReference type="ChEBI" id="CHEBI:15378"/>
        <dbReference type="ChEBI" id="CHEBI:28938"/>
        <dbReference type="ChEBI" id="CHEBI:58453"/>
        <dbReference type="ChEBI" id="CHEBI:58614"/>
        <dbReference type="EC" id="3.5.4.26"/>
    </reaction>
</comment>
<accession>A0A2A4WXD0</accession>
<evidence type="ECO:0000256" key="3">
    <source>
        <dbReference type="ARBA" id="ARBA00004910"/>
    </source>
</evidence>
<evidence type="ECO:0000256" key="14">
    <source>
        <dbReference type="PIRSR" id="PIRSR006769-2"/>
    </source>
</evidence>
<dbReference type="PANTHER" id="PTHR38011:SF7">
    <property type="entry name" value="2,5-DIAMINO-6-RIBOSYLAMINO-4(3H)-PYRIMIDINONE 5'-PHOSPHATE REDUCTASE"/>
    <property type="match status" value="1"/>
</dbReference>
<evidence type="ECO:0000259" key="16">
    <source>
        <dbReference type="PROSITE" id="PS51747"/>
    </source>
</evidence>
<dbReference type="AlphaFoldDB" id="A0A2A4WXD0"/>
<evidence type="ECO:0000256" key="5">
    <source>
        <dbReference type="ARBA" id="ARBA00007417"/>
    </source>
</evidence>
<keyword evidence="10 12" id="KW-0560">Oxidoreductase</keyword>
<evidence type="ECO:0000256" key="13">
    <source>
        <dbReference type="PIRSR" id="PIRSR006769-1"/>
    </source>
</evidence>
<dbReference type="InterPro" id="IPR016193">
    <property type="entry name" value="Cytidine_deaminase-like"/>
</dbReference>
<dbReference type="Gene3D" id="3.40.430.10">
    <property type="entry name" value="Dihydrofolate Reductase, subunit A"/>
    <property type="match status" value="1"/>
</dbReference>
<feature type="binding site" evidence="14">
    <location>
        <position position="181"/>
    </location>
    <ligand>
        <name>substrate</name>
    </ligand>
</feature>
<dbReference type="Gene3D" id="3.40.140.10">
    <property type="entry name" value="Cytidine Deaminase, domain 2"/>
    <property type="match status" value="1"/>
</dbReference>
<comment type="similarity">
    <text evidence="5 12">In the C-terminal section; belongs to the HTP reductase family.</text>
</comment>
<evidence type="ECO:0000256" key="9">
    <source>
        <dbReference type="ARBA" id="ARBA00022857"/>
    </source>
</evidence>
<feature type="binding site" evidence="14">
    <location>
        <position position="220"/>
    </location>
    <ligand>
        <name>substrate</name>
    </ligand>
</feature>
<evidence type="ECO:0000256" key="8">
    <source>
        <dbReference type="ARBA" id="ARBA00022833"/>
    </source>
</evidence>
<dbReference type="PIRSF" id="PIRSF006769">
    <property type="entry name" value="RibD"/>
    <property type="match status" value="1"/>
</dbReference>
<dbReference type="GO" id="GO:0008835">
    <property type="term" value="F:diaminohydroxyphosphoribosylaminopyrimidine deaminase activity"/>
    <property type="evidence" value="ECO:0007669"/>
    <property type="project" value="UniProtKB-EC"/>
</dbReference>
<evidence type="ECO:0000256" key="10">
    <source>
        <dbReference type="ARBA" id="ARBA00023002"/>
    </source>
</evidence>
<dbReference type="PROSITE" id="PS51747">
    <property type="entry name" value="CYT_DCMP_DEAMINASES_2"/>
    <property type="match status" value="1"/>
</dbReference>
<evidence type="ECO:0000256" key="7">
    <source>
        <dbReference type="ARBA" id="ARBA00022723"/>
    </source>
</evidence>
<dbReference type="GO" id="GO:0009231">
    <property type="term" value="P:riboflavin biosynthetic process"/>
    <property type="evidence" value="ECO:0007669"/>
    <property type="project" value="UniProtKB-UniPathway"/>
</dbReference>
<dbReference type="Pfam" id="PF01872">
    <property type="entry name" value="RibD_C"/>
    <property type="match status" value="1"/>
</dbReference>
<feature type="binding site" evidence="14">
    <location>
        <position position="183"/>
    </location>
    <ligand>
        <name>substrate</name>
    </ligand>
</feature>
<dbReference type="UniPathway" id="UPA00275">
    <property type="reaction ID" value="UER00401"/>
</dbReference>
<feature type="binding site" evidence="15">
    <location>
        <position position="62"/>
    </location>
    <ligand>
        <name>Zn(2+)</name>
        <dbReference type="ChEBI" id="CHEBI:29105"/>
        <note>catalytic</note>
    </ligand>
</feature>
<dbReference type="InterPro" id="IPR002734">
    <property type="entry name" value="RibDG_C"/>
</dbReference>
<feature type="binding site" evidence="14">
    <location>
        <position position="249"/>
    </location>
    <ligand>
        <name>NADP(+)</name>
        <dbReference type="ChEBI" id="CHEBI:58349"/>
    </ligand>
</feature>
<feature type="binding site" evidence="15">
    <location>
        <position position="87"/>
    </location>
    <ligand>
        <name>Zn(2+)</name>
        <dbReference type="ChEBI" id="CHEBI:29105"/>
        <note>catalytic</note>
    </ligand>
</feature>
<dbReference type="GO" id="GO:0050661">
    <property type="term" value="F:NADP binding"/>
    <property type="evidence" value="ECO:0007669"/>
    <property type="project" value="InterPro"/>
</dbReference>
<keyword evidence="11" id="KW-0511">Multifunctional enzyme</keyword>
<evidence type="ECO:0000313" key="17">
    <source>
        <dbReference type="EMBL" id="PCI74477.1"/>
    </source>
</evidence>
<evidence type="ECO:0000256" key="12">
    <source>
        <dbReference type="PIRNR" id="PIRNR006769"/>
    </source>
</evidence>
<dbReference type="SUPFAM" id="SSF53927">
    <property type="entry name" value="Cytidine deaminase-like"/>
    <property type="match status" value="1"/>
</dbReference>
<comment type="pathway">
    <text evidence="3 12">Cofactor biosynthesis; riboflavin biosynthesis; 5-amino-6-(D-ribitylamino)uracil from GTP: step 3/4.</text>
</comment>
<gene>
    <name evidence="17" type="primary">ribD</name>
    <name evidence="17" type="ORF">COB20_15135</name>
</gene>
<feature type="binding site" evidence="15">
    <location>
        <position position="96"/>
    </location>
    <ligand>
        <name>Zn(2+)</name>
        <dbReference type="ChEBI" id="CHEBI:29105"/>
        <note>catalytic</note>
    </ligand>
</feature>
<proteinExistence type="inferred from homology"/>
<keyword evidence="6 12" id="KW-0686">Riboflavin biosynthesis</keyword>
<feature type="binding site" evidence="14">
    <location>
        <position position="167"/>
    </location>
    <ligand>
        <name>substrate</name>
    </ligand>
</feature>
<name>A0A2A4WXD0_9GAMM</name>
<reference evidence="18" key="1">
    <citation type="submission" date="2017-08" db="EMBL/GenBank/DDBJ databases">
        <title>A dynamic microbial community with high functional redundancy inhabits the cold, oxic subseafloor aquifer.</title>
        <authorList>
            <person name="Tully B.J."/>
            <person name="Wheat C.G."/>
            <person name="Glazer B.T."/>
            <person name="Huber J.A."/>
        </authorList>
    </citation>
    <scope>NUCLEOTIDE SEQUENCE [LARGE SCALE GENOMIC DNA]</scope>
</reference>
<comment type="caution">
    <text evidence="17">The sequence shown here is derived from an EMBL/GenBank/DDBJ whole genome shotgun (WGS) entry which is preliminary data.</text>
</comment>
<organism evidence="17 18">
    <name type="scientific">SAR86 cluster bacterium</name>
    <dbReference type="NCBI Taxonomy" id="2030880"/>
    <lineage>
        <taxon>Bacteria</taxon>
        <taxon>Pseudomonadati</taxon>
        <taxon>Pseudomonadota</taxon>
        <taxon>Gammaproteobacteria</taxon>
        <taxon>SAR86 cluster</taxon>
    </lineage>
</organism>
<dbReference type="InterPro" id="IPR050765">
    <property type="entry name" value="Riboflavin_Biosynth_HTPR"/>
</dbReference>
<dbReference type="EMBL" id="NVUL01000102">
    <property type="protein sequence ID" value="PCI74477.1"/>
    <property type="molecule type" value="Genomic_DNA"/>
</dbReference>
<dbReference type="NCBIfam" id="TIGR00227">
    <property type="entry name" value="ribD_Cterm"/>
    <property type="match status" value="1"/>
</dbReference>
<keyword evidence="7 12" id="KW-0479">Metal-binding</keyword>
<feature type="binding site" evidence="14">
    <location>
        <position position="197"/>
    </location>
    <ligand>
        <name>substrate</name>
    </ligand>
</feature>
<dbReference type="EC" id="3.5.4.26" evidence="12"/>
<comment type="similarity">
    <text evidence="4 12">In the N-terminal section; belongs to the cytidine and deoxycytidylate deaminase family.</text>
</comment>
<evidence type="ECO:0000313" key="18">
    <source>
        <dbReference type="Proteomes" id="UP000218767"/>
    </source>
</evidence>
<dbReference type="InterPro" id="IPR002125">
    <property type="entry name" value="CMP_dCMP_dom"/>
</dbReference>
<comment type="cofactor">
    <cofactor evidence="12 15">
        <name>Zn(2+)</name>
        <dbReference type="ChEBI" id="CHEBI:29105"/>
    </cofactor>
    <text evidence="12 15">Binds 1 zinc ion.</text>
</comment>
<evidence type="ECO:0000256" key="15">
    <source>
        <dbReference type="PIRSR" id="PIRSR006769-3"/>
    </source>
</evidence>
<dbReference type="InterPro" id="IPR024072">
    <property type="entry name" value="DHFR-like_dom_sf"/>
</dbReference>